<evidence type="ECO:0000256" key="7">
    <source>
        <dbReference type="HAMAP-Rule" id="MF_00675"/>
    </source>
</evidence>
<evidence type="ECO:0000256" key="5">
    <source>
        <dbReference type="ARBA" id="ARBA00020555"/>
    </source>
</evidence>
<evidence type="ECO:0000256" key="6">
    <source>
        <dbReference type="ARBA" id="ARBA00023235"/>
    </source>
</evidence>
<dbReference type="Proteomes" id="UP000514720">
    <property type="component" value="Chromosome"/>
</dbReference>
<evidence type="ECO:0000256" key="2">
    <source>
        <dbReference type="ARBA" id="ARBA00004892"/>
    </source>
</evidence>
<evidence type="ECO:0000256" key="4">
    <source>
        <dbReference type="ARBA" id="ARBA00012546"/>
    </source>
</evidence>
<gene>
    <name evidence="7 8" type="primary">uxaC</name>
    <name evidence="8" type="ORF">G4Z02_04820</name>
</gene>
<dbReference type="EMBL" id="CP048914">
    <property type="protein sequence ID" value="QMS85091.1"/>
    <property type="molecule type" value="Genomic_DNA"/>
</dbReference>
<dbReference type="UniPathway" id="UPA00246"/>
<sequence length="462" mass="53693">MFVNDDFLLQSGLAKELYKEIKDLPIIDFHNHLPPRDIYKNDPYTNIADMWLAHDHYKWRLMRNSGIDEEFITGDGDPKDKFFSYVASLERAYMNPLHHWSHMELKEYFNITDVLTTDNAEDIYQQANEFLESTTVGPRELLEQKQVEVLCTTDDLNDDLEFHKLIRDDKTFDIQVLPTFRPDSLFMFNDASFFDVITLLEKNTSITISGITTLATALSKRLDYFNVNGCKVADHGLSELHYVQVSKSDASKILKKRLMKYELSPLEVAKLTNYLLKFFIKEYAIRDMVCQIHIGALRNTNERMFKQVGKDSGYDSLSGSNYINDLNELLNEIHSHYPLPKMILFNLNPRDNEALASLCGNFSCQTPGKVQLGAAWWFNDHLRGITNQLATFSEYLNLSTFVGMLTDSRSFLSFVRHDYFRRILCNFVVDNVQKGLIPNDMEHLKQLVRDIAYYNSKSYFNL</sequence>
<dbReference type="GO" id="GO:0019698">
    <property type="term" value="P:D-galacturonate catabolic process"/>
    <property type="evidence" value="ECO:0007669"/>
    <property type="project" value="TreeGrafter"/>
</dbReference>
<keyword evidence="6 7" id="KW-0413">Isomerase</keyword>
<protein>
    <recommendedName>
        <fullName evidence="5 7">Uronate isomerase</fullName>
        <ecNumber evidence="4 7">5.3.1.12</ecNumber>
    </recommendedName>
    <alternativeName>
        <fullName evidence="7">Glucuronate isomerase</fullName>
    </alternativeName>
    <alternativeName>
        <fullName evidence="7">Uronic isomerase</fullName>
    </alternativeName>
</protein>
<evidence type="ECO:0000256" key="3">
    <source>
        <dbReference type="ARBA" id="ARBA00008397"/>
    </source>
</evidence>
<dbReference type="HAMAP" id="MF_00675">
    <property type="entry name" value="UxaC"/>
    <property type="match status" value="1"/>
</dbReference>
<dbReference type="KEGG" id="xcl:G4Z02_04820"/>
<keyword evidence="9" id="KW-1185">Reference proteome</keyword>
<dbReference type="InterPro" id="IPR003766">
    <property type="entry name" value="Uronate_isomerase"/>
</dbReference>
<dbReference type="PANTHER" id="PTHR30068">
    <property type="entry name" value="URONATE ISOMERASE"/>
    <property type="match status" value="1"/>
</dbReference>
<dbReference type="Pfam" id="PF02614">
    <property type="entry name" value="UxaC"/>
    <property type="match status" value="1"/>
</dbReference>
<comment type="pathway">
    <text evidence="2 7">Carbohydrate metabolism; pentose and glucuronate interconversion.</text>
</comment>
<dbReference type="AlphaFoldDB" id="A0A7L7KQL0"/>
<proteinExistence type="inferred from homology"/>
<dbReference type="NCBIfam" id="NF002794">
    <property type="entry name" value="PRK02925.1"/>
    <property type="match status" value="1"/>
</dbReference>
<dbReference type="InterPro" id="IPR032466">
    <property type="entry name" value="Metal_Hydrolase"/>
</dbReference>
<dbReference type="GO" id="GO:0008880">
    <property type="term" value="F:glucuronate isomerase activity"/>
    <property type="evidence" value="ECO:0007669"/>
    <property type="project" value="UniProtKB-UniRule"/>
</dbReference>
<evidence type="ECO:0000313" key="9">
    <source>
        <dbReference type="Proteomes" id="UP000514720"/>
    </source>
</evidence>
<comment type="catalytic activity">
    <reaction evidence="7">
        <text>aldehydo-D-galacturonate = keto-D-tagaturonate</text>
        <dbReference type="Rhea" id="RHEA:27702"/>
        <dbReference type="ChEBI" id="CHEBI:12952"/>
        <dbReference type="ChEBI" id="CHEBI:17886"/>
    </reaction>
</comment>
<dbReference type="Gene3D" id="3.20.20.140">
    <property type="entry name" value="Metal-dependent hydrolases"/>
    <property type="match status" value="1"/>
</dbReference>
<accession>A0A7L7KQL0</accession>
<name>A0A7L7KQL0_9MOLU</name>
<comment type="catalytic activity">
    <reaction evidence="1 7">
        <text>D-glucuronate = D-fructuronate</text>
        <dbReference type="Rhea" id="RHEA:13049"/>
        <dbReference type="ChEBI" id="CHEBI:58720"/>
        <dbReference type="ChEBI" id="CHEBI:59863"/>
        <dbReference type="EC" id="5.3.1.12"/>
    </reaction>
</comment>
<dbReference type="PANTHER" id="PTHR30068:SF4">
    <property type="entry name" value="URONATE ISOMERASE"/>
    <property type="match status" value="1"/>
</dbReference>
<evidence type="ECO:0000256" key="1">
    <source>
        <dbReference type="ARBA" id="ARBA00001165"/>
    </source>
</evidence>
<reference evidence="8 9" key="1">
    <citation type="submission" date="2020-02" db="EMBL/GenBank/DDBJ databases">
        <authorList>
            <person name="Zheng R.K."/>
            <person name="Sun C.M."/>
        </authorList>
    </citation>
    <scope>NUCLEOTIDE SEQUENCE [LARGE SCALE GENOMIC DNA]</scope>
    <source>
        <strain evidence="9">zrk13</strain>
    </source>
</reference>
<dbReference type="EC" id="5.3.1.12" evidence="4 7"/>
<dbReference type="RefSeq" id="WP_258876860.1">
    <property type="nucleotide sequence ID" value="NZ_CP048914.1"/>
</dbReference>
<comment type="similarity">
    <text evidence="3 7">Belongs to the metallo-dependent hydrolases superfamily. Uronate isomerase family.</text>
</comment>
<evidence type="ECO:0000313" key="8">
    <source>
        <dbReference type="EMBL" id="QMS85091.1"/>
    </source>
</evidence>
<dbReference type="SUPFAM" id="SSF51556">
    <property type="entry name" value="Metallo-dependent hydrolases"/>
    <property type="match status" value="1"/>
</dbReference>
<organism evidence="8 9">
    <name type="scientific">Candidatus Xianfuyuplasma coldseepsis</name>
    <dbReference type="NCBI Taxonomy" id="2782163"/>
    <lineage>
        <taxon>Bacteria</taxon>
        <taxon>Bacillati</taxon>
        <taxon>Mycoplasmatota</taxon>
        <taxon>Mollicutes</taxon>
        <taxon>Candidatus Izemoplasmatales</taxon>
        <taxon>Candidatus Izemoplasmataceae</taxon>
        <taxon>Candidatus Xianfuyuplasma</taxon>
    </lineage>
</organism>
<dbReference type="GO" id="GO:0042840">
    <property type="term" value="P:D-glucuronate catabolic process"/>
    <property type="evidence" value="ECO:0007669"/>
    <property type="project" value="TreeGrafter"/>
</dbReference>
<dbReference type="Gene3D" id="1.10.2020.10">
    <property type="entry name" value="uronate isomerase, domain 2, chain A"/>
    <property type="match status" value="1"/>
</dbReference>